<proteinExistence type="predicted"/>
<accession>A0ABW0I1K8</accession>
<keyword evidence="5" id="KW-1185">Reference proteome</keyword>
<reference evidence="5" key="1">
    <citation type="journal article" date="2019" name="Int. J. Syst. Evol. Microbiol.">
        <title>The Global Catalogue of Microorganisms (GCM) 10K type strain sequencing project: providing services to taxonomists for standard genome sequencing and annotation.</title>
        <authorList>
            <consortium name="The Broad Institute Genomics Platform"/>
            <consortium name="The Broad Institute Genome Sequencing Center for Infectious Disease"/>
            <person name="Wu L."/>
            <person name="Ma J."/>
        </authorList>
    </citation>
    <scope>NUCLEOTIDE SEQUENCE [LARGE SCALE GENOMIC DNA]</scope>
    <source>
        <strain evidence="5">CGMCC 1.18575</strain>
    </source>
</reference>
<evidence type="ECO:0000256" key="3">
    <source>
        <dbReference type="SAM" id="SignalP"/>
    </source>
</evidence>
<sequence length="581" mass="64055">MKKRKRISLLLVLALLLTVLSACNGKSNDAGASNSPNGSPASTVTSSLGQSSEASGGNKEPAASDGGPFSKYETPITLTSTLATQGWATFPAGETWDNDNIWHKLIRETLGIDVKWAWQVDGSQYFNKVNLTISSSDLPDVMMVNKQQLNQLVEADMVEDMTQAFDQYAMPFLKEQVKSSLLSAQKTALYNGKLMAIPEYAGDPRDSALTLYIRTDWLANVGLPEPKTLDELIQTAEAFAKKDPDGDKKADTYGLGLLPVYTGGGSLTGFLNGYHAYPAIWVPDSSGQLSYSSTLPEMKTALGRLQQMYKDGLLDKEFGTKDFNRLKEDVIAEKVGMFYATVSESATILGEAMKKNPKALWKALPLVSIDGQPARPSVPITGGAFFVVKKGYAHPEAVLKIMNLFVTKVYGEDGAGKGADSNYAWKDNGKYAVFPQSPVQAYVKDFNYEAVRDALKNNDGSQLPENLKKTYDLVKSTDGTEVNEGKWQQWWIYQTDISPFEVRVNYQKDPNFTIVDSFYGGSTKTMDEKAATLSTMELETFVKIIMNAAPLDDFDKYVSNWRKLGGDQITKEVNDWYAKNK</sequence>
<dbReference type="Proteomes" id="UP001596113">
    <property type="component" value="Unassembled WGS sequence"/>
</dbReference>
<dbReference type="CDD" id="cd13580">
    <property type="entry name" value="PBP2_AlgQ_like_1"/>
    <property type="match status" value="1"/>
</dbReference>
<evidence type="ECO:0000313" key="5">
    <source>
        <dbReference type="Proteomes" id="UP001596113"/>
    </source>
</evidence>
<comment type="caution">
    <text evidence="4">The sequence shown here is derived from an EMBL/GenBank/DDBJ whole genome shotgun (WGS) entry which is preliminary data.</text>
</comment>
<gene>
    <name evidence="4" type="ORF">ACFPOF_24790</name>
</gene>
<feature type="region of interest" description="Disordered" evidence="2">
    <location>
        <begin position="28"/>
        <end position="70"/>
    </location>
</feature>
<dbReference type="SUPFAM" id="SSF53850">
    <property type="entry name" value="Periplasmic binding protein-like II"/>
    <property type="match status" value="1"/>
</dbReference>
<name>A0ABW0I1K8_9BACL</name>
<dbReference type="PANTHER" id="PTHR43649:SF33">
    <property type="entry name" value="POLYGALACTURONAN_RHAMNOGALACTURONAN-BINDING PROTEIN YTCQ"/>
    <property type="match status" value="1"/>
</dbReference>
<dbReference type="PANTHER" id="PTHR43649">
    <property type="entry name" value="ARABINOSE-BINDING PROTEIN-RELATED"/>
    <property type="match status" value="1"/>
</dbReference>
<organism evidence="4 5">
    <name type="scientific">Cohnella soli</name>
    <dbReference type="NCBI Taxonomy" id="425005"/>
    <lineage>
        <taxon>Bacteria</taxon>
        <taxon>Bacillati</taxon>
        <taxon>Bacillota</taxon>
        <taxon>Bacilli</taxon>
        <taxon>Bacillales</taxon>
        <taxon>Paenibacillaceae</taxon>
        <taxon>Cohnella</taxon>
    </lineage>
</organism>
<dbReference type="InterPro" id="IPR050490">
    <property type="entry name" value="Bact_solute-bd_prot1"/>
</dbReference>
<dbReference type="PROSITE" id="PS51257">
    <property type="entry name" value="PROKAR_LIPOPROTEIN"/>
    <property type="match status" value="1"/>
</dbReference>
<feature type="signal peptide" evidence="3">
    <location>
        <begin position="1"/>
        <end position="24"/>
    </location>
</feature>
<dbReference type="RefSeq" id="WP_378137737.1">
    <property type="nucleotide sequence ID" value="NZ_JBHSMI010000052.1"/>
</dbReference>
<feature type="compositionally biased region" description="Polar residues" evidence="2">
    <location>
        <begin position="28"/>
        <end position="55"/>
    </location>
</feature>
<evidence type="ECO:0000313" key="4">
    <source>
        <dbReference type="EMBL" id="MFC5405972.1"/>
    </source>
</evidence>
<feature type="chain" id="PRO_5045810291" evidence="3">
    <location>
        <begin position="25"/>
        <end position="581"/>
    </location>
</feature>
<evidence type="ECO:0000256" key="2">
    <source>
        <dbReference type="SAM" id="MobiDB-lite"/>
    </source>
</evidence>
<evidence type="ECO:0000256" key="1">
    <source>
        <dbReference type="ARBA" id="ARBA00022729"/>
    </source>
</evidence>
<keyword evidence="1 3" id="KW-0732">Signal</keyword>
<protein>
    <submittedName>
        <fullName evidence="4">Extracellular solute-binding protein</fullName>
    </submittedName>
</protein>
<dbReference type="Gene3D" id="3.40.190.10">
    <property type="entry name" value="Periplasmic binding protein-like II"/>
    <property type="match status" value="3"/>
</dbReference>
<dbReference type="EMBL" id="JBHSMI010000052">
    <property type="protein sequence ID" value="MFC5405972.1"/>
    <property type="molecule type" value="Genomic_DNA"/>
</dbReference>